<organism evidence="1 2">
    <name type="scientific">Levilactobacillus brevis</name>
    <name type="common">Lactobacillus brevis</name>
    <dbReference type="NCBI Taxonomy" id="1580"/>
    <lineage>
        <taxon>Bacteria</taxon>
        <taxon>Bacillati</taxon>
        <taxon>Bacillota</taxon>
        <taxon>Bacilli</taxon>
        <taxon>Lactobacillales</taxon>
        <taxon>Lactobacillaceae</taxon>
        <taxon>Levilactobacillus</taxon>
    </lineage>
</organism>
<sequence length="106" mass="12201">MRLKISKRRDGVKLADSYEYPLMAEWSTTDIIAVTTLYQCVEAAYEQPQGVDRHALLQAYQDFQQVVPQKFEEKQLDQAFQTVSGYSIYRTVKQARATDGMVKMKG</sequence>
<proteinExistence type="predicted"/>
<dbReference type="EMBL" id="JAERKF010000011">
    <property type="protein sequence ID" value="MBS1011091.1"/>
    <property type="molecule type" value="Genomic_DNA"/>
</dbReference>
<reference evidence="1" key="2">
    <citation type="submission" date="2022-09" db="EMBL/GenBank/DDBJ databases">
        <title>Genome-inferred correspondence between phylogeny and metabolic traits in the wild Drosophila gut microbiome.</title>
        <authorList>
            <person name="Bueno E."/>
            <person name="Blow F."/>
            <person name="Douglas A.E."/>
        </authorList>
    </citation>
    <scope>NUCLEOTIDE SEQUENCE</scope>
    <source>
        <strain evidence="1">Dm-2019-70</strain>
    </source>
</reference>
<dbReference type="InterPro" id="IPR023324">
    <property type="entry name" value="BH2638-like_sf"/>
</dbReference>
<dbReference type="NCBIfam" id="NF003353">
    <property type="entry name" value="PRK04387.1"/>
    <property type="match status" value="1"/>
</dbReference>
<evidence type="ECO:0000313" key="2">
    <source>
        <dbReference type="Proteomes" id="UP000676478"/>
    </source>
</evidence>
<accession>A0AA41JU32</accession>
<dbReference type="Proteomes" id="UP000676478">
    <property type="component" value="Unassembled WGS sequence"/>
</dbReference>
<dbReference type="Pfam" id="PF05256">
    <property type="entry name" value="UPF0223"/>
    <property type="match status" value="1"/>
</dbReference>
<name>A0AA41JU32_LEVBR</name>
<dbReference type="SUPFAM" id="SSF158504">
    <property type="entry name" value="BH2638-like"/>
    <property type="match status" value="1"/>
</dbReference>
<gene>
    <name evidence="1" type="ORF">JK167_09645</name>
</gene>
<reference evidence="1" key="1">
    <citation type="submission" date="2020-12" db="EMBL/GenBank/DDBJ databases">
        <authorList>
            <person name="Mcmullen J.G."/>
        </authorList>
    </citation>
    <scope>NUCLEOTIDE SEQUENCE</scope>
    <source>
        <strain evidence="1">Dm-2019-70</strain>
    </source>
</reference>
<evidence type="ECO:0000313" key="1">
    <source>
        <dbReference type="EMBL" id="MBS1011091.1"/>
    </source>
</evidence>
<comment type="caution">
    <text evidence="1">The sequence shown here is derived from an EMBL/GenBank/DDBJ whole genome shotgun (WGS) entry which is preliminary data.</text>
</comment>
<dbReference type="AlphaFoldDB" id="A0AA41JU32"/>
<dbReference type="InterPro" id="IPR007920">
    <property type="entry name" value="UPF0223"/>
</dbReference>
<protein>
    <submittedName>
        <fullName evidence="1">UPF0223 family protein</fullName>
    </submittedName>
</protein>
<dbReference type="PIRSF" id="PIRSF037260">
    <property type="entry name" value="UPF0223"/>
    <property type="match status" value="1"/>
</dbReference>
<dbReference type="Gene3D" id="1.10.220.80">
    <property type="entry name" value="BH2638-like"/>
    <property type="match status" value="1"/>
</dbReference>